<dbReference type="GO" id="GO:0006707">
    <property type="term" value="P:cholesterol catabolic process"/>
    <property type="evidence" value="ECO:0007669"/>
    <property type="project" value="TreeGrafter"/>
</dbReference>
<evidence type="ECO:0000256" key="5">
    <source>
        <dbReference type="ARBA" id="ARBA00023002"/>
    </source>
</evidence>
<evidence type="ECO:0000256" key="4">
    <source>
        <dbReference type="ARBA" id="ARBA00022723"/>
    </source>
</evidence>
<dbReference type="GO" id="GO:0005506">
    <property type="term" value="F:iron ion binding"/>
    <property type="evidence" value="ECO:0007669"/>
    <property type="project" value="InterPro"/>
</dbReference>
<evidence type="ECO:0000256" key="2">
    <source>
        <dbReference type="ARBA" id="ARBA00010617"/>
    </source>
</evidence>
<proteinExistence type="inferred from homology"/>
<dbReference type="Gene3D" id="1.10.630.10">
    <property type="entry name" value="Cytochrome P450"/>
    <property type="match status" value="1"/>
</dbReference>
<dbReference type="InterPro" id="IPR001128">
    <property type="entry name" value="Cyt_P450"/>
</dbReference>
<evidence type="ECO:0000313" key="10">
    <source>
        <dbReference type="Proteomes" id="UP000467385"/>
    </source>
</evidence>
<keyword evidence="7 8" id="KW-0503">Monooxygenase</keyword>
<evidence type="ECO:0000256" key="3">
    <source>
        <dbReference type="ARBA" id="ARBA00022617"/>
    </source>
</evidence>
<evidence type="ECO:0000313" key="9">
    <source>
        <dbReference type="EMBL" id="BBZ39342.1"/>
    </source>
</evidence>
<dbReference type="PANTHER" id="PTHR46696:SF4">
    <property type="entry name" value="BIOTIN BIOSYNTHESIS CYTOCHROME P450"/>
    <property type="match status" value="1"/>
</dbReference>
<dbReference type="CDD" id="cd20625">
    <property type="entry name" value="CYP164-like"/>
    <property type="match status" value="1"/>
</dbReference>
<dbReference type="PANTHER" id="PTHR46696">
    <property type="entry name" value="P450, PUTATIVE (EUROFUNG)-RELATED"/>
    <property type="match status" value="1"/>
</dbReference>
<comment type="cofactor">
    <cofactor evidence="1">
        <name>heme</name>
        <dbReference type="ChEBI" id="CHEBI:30413"/>
    </cofactor>
</comment>
<dbReference type="FunFam" id="1.10.630.10:FF:000018">
    <property type="entry name" value="Cytochrome P450 monooxygenase"/>
    <property type="match status" value="1"/>
</dbReference>
<dbReference type="InterPro" id="IPR036396">
    <property type="entry name" value="Cyt_P450_sf"/>
</dbReference>
<keyword evidence="5 8" id="KW-0560">Oxidoreductase</keyword>
<dbReference type="InterPro" id="IPR002397">
    <property type="entry name" value="Cyt_P450_B"/>
</dbReference>
<dbReference type="EMBL" id="AP022613">
    <property type="protein sequence ID" value="BBZ39342.1"/>
    <property type="molecule type" value="Genomic_DNA"/>
</dbReference>
<dbReference type="GO" id="GO:0020037">
    <property type="term" value="F:heme binding"/>
    <property type="evidence" value="ECO:0007669"/>
    <property type="project" value="InterPro"/>
</dbReference>
<evidence type="ECO:0000256" key="6">
    <source>
        <dbReference type="ARBA" id="ARBA00023004"/>
    </source>
</evidence>
<dbReference type="GO" id="GO:0036199">
    <property type="term" value="F:cholest-4-en-3-one 26-monooxygenase activity"/>
    <property type="evidence" value="ECO:0007669"/>
    <property type="project" value="TreeGrafter"/>
</dbReference>
<accession>A0A7I7YE01</accession>
<keyword evidence="6 8" id="KW-0408">Iron</keyword>
<dbReference type="GO" id="GO:0008395">
    <property type="term" value="F:steroid hydroxylase activity"/>
    <property type="evidence" value="ECO:0007669"/>
    <property type="project" value="TreeGrafter"/>
</dbReference>
<name>A0A7I7YE01_9MYCO</name>
<dbReference type="Pfam" id="PF00067">
    <property type="entry name" value="p450"/>
    <property type="match status" value="1"/>
</dbReference>
<reference evidence="9 10" key="1">
    <citation type="journal article" date="2019" name="Emerg. Microbes Infect.">
        <title>Comprehensive subspecies identification of 175 nontuberculous mycobacteria species based on 7547 genomic profiles.</title>
        <authorList>
            <person name="Matsumoto Y."/>
            <person name="Kinjo T."/>
            <person name="Motooka D."/>
            <person name="Nabeya D."/>
            <person name="Jung N."/>
            <person name="Uechi K."/>
            <person name="Horii T."/>
            <person name="Iida T."/>
            <person name="Fujita J."/>
            <person name="Nakamura S."/>
        </authorList>
    </citation>
    <scope>NUCLEOTIDE SEQUENCE [LARGE SCALE GENOMIC DNA]</scope>
    <source>
        <strain evidence="9 10">JCM 14738</strain>
    </source>
</reference>
<keyword evidence="3 8" id="KW-0349">Heme</keyword>
<evidence type="ECO:0000256" key="1">
    <source>
        <dbReference type="ARBA" id="ARBA00001971"/>
    </source>
</evidence>
<dbReference type="PRINTS" id="PR00359">
    <property type="entry name" value="BP450"/>
</dbReference>
<evidence type="ECO:0000256" key="8">
    <source>
        <dbReference type="RuleBase" id="RU000461"/>
    </source>
</evidence>
<dbReference type="Proteomes" id="UP000467385">
    <property type="component" value="Chromosome"/>
</dbReference>
<organism evidence="9 10">
    <name type="scientific">Mycobacterium conspicuum</name>
    <dbReference type="NCBI Taxonomy" id="44010"/>
    <lineage>
        <taxon>Bacteria</taxon>
        <taxon>Bacillati</taxon>
        <taxon>Actinomycetota</taxon>
        <taxon>Actinomycetes</taxon>
        <taxon>Mycobacteriales</taxon>
        <taxon>Mycobacteriaceae</taxon>
        <taxon>Mycobacterium</taxon>
    </lineage>
</organism>
<evidence type="ECO:0000256" key="7">
    <source>
        <dbReference type="ARBA" id="ARBA00023033"/>
    </source>
</evidence>
<dbReference type="AlphaFoldDB" id="A0A7I7YE01"/>
<dbReference type="PRINTS" id="PR00385">
    <property type="entry name" value="P450"/>
</dbReference>
<protein>
    <submittedName>
        <fullName evidence="9">Putative cytochrome P450</fullName>
    </submittedName>
</protein>
<dbReference type="SUPFAM" id="SSF48264">
    <property type="entry name" value="Cytochrome P450"/>
    <property type="match status" value="1"/>
</dbReference>
<sequence>MPRAYFAVQSRRGNPLARLLRAPGNDRYALMEEIRARGPLMRAPYVWASVDHAVCREVLRDKRFGVTAPTDMELPRPLRKLIAATDPGVANPVEPPAMVIVDPPDHTRYRQLVAQSFTPRAVDALGTRVAEVTMALIERIAATPQPDLIADFAMQLPVAIIAEILGLPTDSYPRMLEWGRCGAPLLDIGIDWKTYRNAIAGLQGADDYILEHFRKLRAADAGDNPFSRMAADGTMTDRELTANAALIVGAGFETTVNLIGNGIVLLLQHPEQLALLRENPELWSGAIEEILRIASPVQMTARTPHCDVEIAGARVAAGDMVALLLGGANRDPRVFADPAAFDITRENAREHLAFGSGVHACVGAALARIEGATALRALFETFPDLRLVAPPQPRGLINLHGYTRLPAQLGGRRTTFTVAPS</sequence>
<keyword evidence="10" id="KW-1185">Reference proteome</keyword>
<gene>
    <name evidence="9" type="ORF">MCNS_24050</name>
</gene>
<comment type="similarity">
    <text evidence="2 8">Belongs to the cytochrome P450 family.</text>
</comment>
<dbReference type="InterPro" id="IPR017972">
    <property type="entry name" value="Cyt_P450_CS"/>
</dbReference>
<dbReference type="PROSITE" id="PS00086">
    <property type="entry name" value="CYTOCHROME_P450"/>
    <property type="match status" value="1"/>
</dbReference>
<keyword evidence="4 8" id="KW-0479">Metal-binding</keyword>